<name>A0ABQ4Q548_9BURK</name>
<evidence type="ECO:0000256" key="1">
    <source>
        <dbReference type="SAM" id="MobiDB-lite"/>
    </source>
</evidence>
<keyword evidence="3" id="KW-1185">Reference proteome</keyword>
<proteinExistence type="predicted"/>
<reference evidence="2 3" key="1">
    <citation type="journal article" date="2022" name="Int. J. Syst. Evol. Microbiol.">
        <title>Noviherbaspirillum aridicola sp. nov., isolated from an arid soil in Pakistan.</title>
        <authorList>
            <person name="Khan I.U."/>
            <person name="Saqib M."/>
            <person name="Amin A."/>
            <person name="Hussain F."/>
            <person name="Li L."/>
            <person name="Liu Y.H."/>
            <person name="Fang B.Z."/>
            <person name="Ahmed I."/>
            <person name="Li W.J."/>
        </authorList>
    </citation>
    <scope>NUCLEOTIDE SEQUENCE [LARGE SCALE GENOMIC DNA]</scope>
    <source>
        <strain evidence="2 3">NCCP-691</strain>
    </source>
</reference>
<dbReference type="Proteomes" id="UP000887222">
    <property type="component" value="Unassembled WGS sequence"/>
</dbReference>
<organism evidence="2 3">
    <name type="scientific">Noviherbaspirillum aridicola</name>
    <dbReference type="NCBI Taxonomy" id="2849687"/>
    <lineage>
        <taxon>Bacteria</taxon>
        <taxon>Pseudomonadati</taxon>
        <taxon>Pseudomonadota</taxon>
        <taxon>Betaproteobacteria</taxon>
        <taxon>Burkholderiales</taxon>
        <taxon>Oxalobacteraceae</taxon>
        <taxon>Noviherbaspirillum</taxon>
    </lineage>
</organism>
<sequence>MPAQIVRMPSPPPPPPAVPAPVLPPAPGADGPRPIITCDGLSCSTPEGRMQGGTGNVHLDPGGRPCHAAGGWLQCF</sequence>
<gene>
    <name evidence="2" type="ORF">NCCP691_23310</name>
</gene>
<feature type="region of interest" description="Disordered" evidence="1">
    <location>
        <begin position="1"/>
        <end position="34"/>
    </location>
</feature>
<accession>A0ABQ4Q548</accession>
<evidence type="ECO:0000313" key="2">
    <source>
        <dbReference type="EMBL" id="GIZ52317.1"/>
    </source>
</evidence>
<protein>
    <submittedName>
        <fullName evidence="2">Uncharacterized protein</fullName>
    </submittedName>
</protein>
<dbReference type="EMBL" id="BPMK01000009">
    <property type="protein sequence ID" value="GIZ52317.1"/>
    <property type="molecule type" value="Genomic_DNA"/>
</dbReference>
<evidence type="ECO:0000313" key="3">
    <source>
        <dbReference type="Proteomes" id="UP000887222"/>
    </source>
</evidence>
<comment type="caution">
    <text evidence="2">The sequence shown here is derived from an EMBL/GenBank/DDBJ whole genome shotgun (WGS) entry which is preliminary data.</text>
</comment>
<feature type="compositionally biased region" description="Pro residues" evidence="1">
    <location>
        <begin position="9"/>
        <end position="27"/>
    </location>
</feature>